<dbReference type="InterPro" id="IPR029058">
    <property type="entry name" value="AB_hydrolase_fold"/>
</dbReference>
<sequence length="245" mass="26123">MSENWLVDLVPAERPERVAYLFPHAGAGVSAVLALGRALAPDPHPVAIRLPGREVLLDHAPIADLPAVAKRLADAIRTHAGEARIILYGHSSGSALAYETARALEPETALLLAVSAQQAPGTPVRMAAGCWDFPDHRFFAQVVADGYLPAELLDTPDVLEMVAPALRADYRATYEYLTGTTQWPPVASPILAIRATEDATVAEEDITAWSALTTSGLTTALITAGHNLLRDRPLELAAALRHALP</sequence>
<dbReference type="Proteomes" id="UP000621510">
    <property type="component" value="Unassembled WGS sequence"/>
</dbReference>
<organism evidence="4 5">
    <name type="scientific">Streptomyces endocoffeicus</name>
    <dbReference type="NCBI Taxonomy" id="2898945"/>
    <lineage>
        <taxon>Bacteria</taxon>
        <taxon>Bacillati</taxon>
        <taxon>Actinomycetota</taxon>
        <taxon>Actinomycetes</taxon>
        <taxon>Kitasatosporales</taxon>
        <taxon>Streptomycetaceae</taxon>
        <taxon>Streptomyces</taxon>
    </lineage>
</organism>
<dbReference type="InterPro" id="IPR001031">
    <property type="entry name" value="Thioesterase"/>
</dbReference>
<evidence type="ECO:0000313" key="5">
    <source>
        <dbReference type="Proteomes" id="UP000621510"/>
    </source>
</evidence>
<accession>A0ABS1Q5B1</accession>
<evidence type="ECO:0000256" key="1">
    <source>
        <dbReference type="ARBA" id="ARBA00007169"/>
    </source>
</evidence>
<evidence type="ECO:0000256" key="2">
    <source>
        <dbReference type="ARBA" id="ARBA00022801"/>
    </source>
</evidence>
<dbReference type="Pfam" id="PF00975">
    <property type="entry name" value="Thioesterase"/>
    <property type="match status" value="1"/>
</dbReference>
<dbReference type="EMBL" id="JAERRG010000038">
    <property type="protein sequence ID" value="MBL1119870.1"/>
    <property type="molecule type" value="Genomic_DNA"/>
</dbReference>
<dbReference type="PANTHER" id="PTHR11487:SF0">
    <property type="entry name" value="S-ACYL FATTY ACID SYNTHASE THIOESTERASE, MEDIUM CHAIN"/>
    <property type="match status" value="1"/>
</dbReference>
<comment type="similarity">
    <text evidence="1">Belongs to the thioesterase family.</text>
</comment>
<dbReference type="RefSeq" id="WP_201857642.1">
    <property type="nucleotide sequence ID" value="NZ_JAERRG010000038.1"/>
</dbReference>
<dbReference type="PANTHER" id="PTHR11487">
    <property type="entry name" value="THIOESTERASE"/>
    <property type="match status" value="1"/>
</dbReference>
<keyword evidence="5" id="KW-1185">Reference proteome</keyword>
<evidence type="ECO:0000313" key="4">
    <source>
        <dbReference type="EMBL" id="MBL1119870.1"/>
    </source>
</evidence>
<evidence type="ECO:0000259" key="3">
    <source>
        <dbReference type="SMART" id="SM00824"/>
    </source>
</evidence>
<feature type="domain" description="Thioesterase TesA-like" evidence="3">
    <location>
        <begin position="27"/>
        <end position="244"/>
    </location>
</feature>
<gene>
    <name evidence="4" type="ORF">JK364_47360</name>
</gene>
<dbReference type="SUPFAM" id="SSF53474">
    <property type="entry name" value="alpha/beta-Hydrolases"/>
    <property type="match status" value="1"/>
</dbReference>
<protein>
    <submittedName>
        <fullName evidence="4">Thioesterase</fullName>
    </submittedName>
</protein>
<reference evidence="4 5" key="1">
    <citation type="submission" date="2021-01" db="EMBL/GenBank/DDBJ databases">
        <title>WGS of actinomycetes isolated from Thailand.</title>
        <authorList>
            <person name="Thawai C."/>
        </authorList>
    </citation>
    <scope>NUCLEOTIDE SEQUENCE [LARGE SCALE GENOMIC DNA]</scope>
    <source>
        <strain evidence="4 5">CA3R110</strain>
    </source>
</reference>
<comment type="caution">
    <text evidence="4">The sequence shown here is derived from an EMBL/GenBank/DDBJ whole genome shotgun (WGS) entry which is preliminary data.</text>
</comment>
<name>A0ABS1Q5B1_9ACTN</name>
<keyword evidence="2" id="KW-0378">Hydrolase</keyword>
<dbReference type="InterPro" id="IPR012223">
    <property type="entry name" value="TEII"/>
</dbReference>
<dbReference type="InterPro" id="IPR020802">
    <property type="entry name" value="TesA-like"/>
</dbReference>
<proteinExistence type="inferred from homology"/>
<dbReference type="SMART" id="SM00824">
    <property type="entry name" value="PKS_TE"/>
    <property type="match status" value="1"/>
</dbReference>
<dbReference type="Gene3D" id="3.40.50.1820">
    <property type="entry name" value="alpha/beta hydrolase"/>
    <property type="match status" value="1"/>
</dbReference>